<evidence type="ECO:0000256" key="8">
    <source>
        <dbReference type="ARBA" id="ARBA00023125"/>
    </source>
</evidence>
<evidence type="ECO:0000256" key="1">
    <source>
        <dbReference type="ARBA" id="ARBA00007504"/>
    </source>
</evidence>
<dbReference type="InterPro" id="IPR033454">
    <property type="entry name" value="RecG_wedge"/>
</dbReference>
<dbReference type="NCBIfam" id="NF008165">
    <property type="entry name" value="PRK10917.1-3"/>
    <property type="match status" value="1"/>
</dbReference>
<dbReference type="SMART" id="SM00490">
    <property type="entry name" value="HELICc"/>
    <property type="match status" value="1"/>
</dbReference>
<evidence type="ECO:0000256" key="7">
    <source>
        <dbReference type="ARBA" id="ARBA00022840"/>
    </source>
</evidence>
<dbReference type="Pfam" id="PF19833">
    <property type="entry name" value="RecG_dom3_C"/>
    <property type="match status" value="1"/>
</dbReference>
<dbReference type="CDD" id="cd17992">
    <property type="entry name" value="DEXHc_RecG"/>
    <property type="match status" value="1"/>
</dbReference>
<evidence type="ECO:0000313" key="19">
    <source>
        <dbReference type="Proteomes" id="UP000198752"/>
    </source>
</evidence>
<dbReference type="InterPro" id="IPR047112">
    <property type="entry name" value="RecG/Mfd"/>
</dbReference>
<keyword evidence="4 15" id="KW-0227">DNA damage</keyword>
<dbReference type="Gene3D" id="3.40.50.300">
    <property type="entry name" value="P-loop containing nucleotide triphosphate hydrolases"/>
    <property type="match status" value="2"/>
</dbReference>
<dbReference type="RefSeq" id="WP_093669616.1">
    <property type="nucleotide sequence ID" value="NZ_FOOY01000003.1"/>
</dbReference>
<keyword evidence="3 15" id="KW-0547">Nucleotide-binding</keyword>
<dbReference type="EC" id="5.6.2.4" evidence="13 15"/>
<evidence type="ECO:0000256" key="15">
    <source>
        <dbReference type="RuleBase" id="RU363016"/>
    </source>
</evidence>
<accession>A0A1I2NLE8</accession>
<keyword evidence="8" id="KW-0238">DNA-binding</keyword>
<dbReference type="GO" id="GO:0006310">
    <property type="term" value="P:DNA recombination"/>
    <property type="evidence" value="ECO:0007669"/>
    <property type="project" value="UniProtKB-UniRule"/>
</dbReference>
<dbReference type="CDD" id="cd18811">
    <property type="entry name" value="SF2_C_RecG"/>
    <property type="match status" value="1"/>
</dbReference>
<dbReference type="AlphaFoldDB" id="A0A1I2NLE8"/>
<keyword evidence="7 15" id="KW-0067">ATP-binding</keyword>
<dbReference type="InterPro" id="IPR045562">
    <property type="entry name" value="RecG_dom3_C"/>
</dbReference>
<dbReference type="GO" id="GO:0006281">
    <property type="term" value="P:DNA repair"/>
    <property type="evidence" value="ECO:0007669"/>
    <property type="project" value="UniProtKB-UniRule"/>
</dbReference>
<dbReference type="EMBL" id="FOOY01000003">
    <property type="protein sequence ID" value="SFG02276.1"/>
    <property type="molecule type" value="Genomic_DNA"/>
</dbReference>
<evidence type="ECO:0000256" key="11">
    <source>
        <dbReference type="ARBA" id="ARBA00023235"/>
    </source>
</evidence>
<keyword evidence="5 15" id="KW-0378">Hydrolase</keyword>
<gene>
    <name evidence="18" type="ORF">SAMN02982927_00454</name>
</gene>
<evidence type="ECO:0000259" key="16">
    <source>
        <dbReference type="PROSITE" id="PS51192"/>
    </source>
</evidence>
<comment type="similarity">
    <text evidence="1 15">Belongs to the helicase family. RecG subfamily.</text>
</comment>
<feature type="domain" description="Helicase C-terminal" evidence="17">
    <location>
        <begin position="455"/>
        <end position="611"/>
    </location>
</feature>
<comment type="catalytic activity">
    <reaction evidence="14 15">
        <text>ATP + H2O = ADP + phosphate + H(+)</text>
        <dbReference type="Rhea" id="RHEA:13065"/>
        <dbReference type="ChEBI" id="CHEBI:15377"/>
        <dbReference type="ChEBI" id="CHEBI:15378"/>
        <dbReference type="ChEBI" id="CHEBI:30616"/>
        <dbReference type="ChEBI" id="CHEBI:43474"/>
        <dbReference type="ChEBI" id="CHEBI:456216"/>
        <dbReference type="EC" id="5.6.2.4"/>
    </reaction>
</comment>
<evidence type="ECO:0000256" key="13">
    <source>
        <dbReference type="ARBA" id="ARBA00034808"/>
    </source>
</evidence>
<evidence type="ECO:0000256" key="9">
    <source>
        <dbReference type="ARBA" id="ARBA00023172"/>
    </source>
</evidence>
<dbReference type="STRING" id="269670.SAMN02982927_00454"/>
<dbReference type="GO" id="GO:0043138">
    <property type="term" value="F:3'-5' DNA helicase activity"/>
    <property type="evidence" value="ECO:0007669"/>
    <property type="project" value="UniProtKB-EC"/>
</dbReference>
<name>A0A1I2NLE8_9BACL</name>
<evidence type="ECO:0000313" key="18">
    <source>
        <dbReference type="EMBL" id="SFG02276.1"/>
    </source>
</evidence>
<dbReference type="Proteomes" id="UP000198752">
    <property type="component" value="Unassembled WGS sequence"/>
</dbReference>
<evidence type="ECO:0000256" key="6">
    <source>
        <dbReference type="ARBA" id="ARBA00022806"/>
    </source>
</evidence>
<evidence type="ECO:0000256" key="2">
    <source>
        <dbReference type="ARBA" id="ARBA00017846"/>
    </source>
</evidence>
<dbReference type="InterPro" id="IPR011545">
    <property type="entry name" value="DEAD/DEAH_box_helicase_dom"/>
</dbReference>
<dbReference type="NCBIfam" id="TIGR00643">
    <property type="entry name" value="recG"/>
    <property type="match status" value="1"/>
</dbReference>
<evidence type="ECO:0000256" key="12">
    <source>
        <dbReference type="ARBA" id="ARBA00034617"/>
    </source>
</evidence>
<dbReference type="PANTHER" id="PTHR47964">
    <property type="entry name" value="ATP-DEPENDENT DNA HELICASE HOMOLOG RECG, CHLOROPLASTIC"/>
    <property type="match status" value="1"/>
</dbReference>
<dbReference type="GO" id="GO:0003677">
    <property type="term" value="F:DNA binding"/>
    <property type="evidence" value="ECO:0007669"/>
    <property type="project" value="UniProtKB-KW"/>
</dbReference>
<comment type="function">
    <text evidence="15">Plays a critical role in recombination and DNA repair. Helps process Holliday junction intermediates to mature products by catalyzing branch migration. Has replication fork regression activity, unwinds stalled or blocked replication forks to make a HJ that can be resolved. Has a DNA unwinding activity characteristic of a DNA helicase with 3'-5' polarity.</text>
</comment>
<evidence type="ECO:0000256" key="5">
    <source>
        <dbReference type="ARBA" id="ARBA00022801"/>
    </source>
</evidence>
<proteinExistence type="inferred from homology"/>
<evidence type="ECO:0000256" key="14">
    <source>
        <dbReference type="ARBA" id="ARBA00048988"/>
    </source>
</evidence>
<evidence type="ECO:0000256" key="3">
    <source>
        <dbReference type="ARBA" id="ARBA00022741"/>
    </source>
</evidence>
<dbReference type="GO" id="GO:0005524">
    <property type="term" value="F:ATP binding"/>
    <property type="evidence" value="ECO:0007669"/>
    <property type="project" value="UniProtKB-KW"/>
</dbReference>
<comment type="catalytic activity">
    <reaction evidence="12 15">
        <text>Couples ATP hydrolysis with the unwinding of duplex DNA by translocating in the 3'-5' direction.</text>
        <dbReference type="EC" id="5.6.2.4"/>
    </reaction>
</comment>
<protein>
    <recommendedName>
        <fullName evidence="2 15">ATP-dependent DNA helicase RecG</fullName>
        <ecNumber evidence="13 15">5.6.2.4</ecNumber>
    </recommendedName>
</protein>
<dbReference type="Pfam" id="PF00270">
    <property type="entry name" value="DEAD"/>
    <property type="match status" value="1"/>
</dbReference>
<dbReference type="SMART" id="SM00487">
    <property type="entry name" value="DEXDc"/>
    <property type="match status" value="1"/>
</dbReference>
<feature type="domain" description="Helicase ATP-binding" evidence="16">
    <location>
        <begin position="272"/>
        <end position="433"/>
    </location>
</feature>
<evidence type="ECO:0000256" key="10">
    <source>
        <dbReference type="ARBA" id="ARBA00023204"/>
    </source>
</evidence>
<dbReference type="Pfam" id="PF17191">
    <property type="entry name" value="RecG_wedge"/>
    <property type="match status" value="1"/>
</dbReference>
<dbReference type="OrthoDB" id="9804325at2"/>
<dbReference type="PROSITE" id="PS51192">
    <property type="entry name" value="HELICASE_ATP_BIND_1"/>
    <property type="match status" value="1"/>
</dbReference>
<keyword evidence="11" id="KW-0413">Isomerase</keyword>
<dbReference type="CDD" id="cd04488">
    <property type="entry name" value="RecG_wedge_OBF"/>
    <property type="match status" value="1"/>
</dbReference>
<dbReference type="InterPro" id="IPR004609">
    <property type="entry name" value="ATP-dep_DNA_helicase_RecG"/>
</dbReference>
<sequence length="682" mass="77185">MRESYSLLPITELKGVGARLAEELEQLGIATVDDLFAYFPYRYDNYELRDLTDVQDQEQVTILGKVQSEPLLNYYGKKKSRLTVRVLSGRYLITVILFNRPYLKRSLKLEDTVTVTGKWDRNRATLTSSDFHIGQPDQNAQWAPVYPVKSGVSVKKLRVLISQAFTQFPNRIKENLPKELLTSYKLIGREQAIRTIHFPDGQANLHQARRRLVYEEFLIYQLKMQAYKRMKRSSSDGIRIPLDQKRIREFVGLLPFSMTHAQNRVIDEILKDMASSSPMNRLLQGDVGSGKTIVAAIALYAAVSAGYQGALMAPTEILAEQHAENLHNLFQPFSISVGLLTGSVRGKKRRELLENLSNGKVHILIGTHALIQPEVVFQNLGLVVTDEQHRFGVGQRGALRLKGKEPDVLYMTATPIPRTLALSVFGDMDVSTIDELPGGRKQIKTYWVQENIIDRVIQFMKKELDQGRQAYVICPLIEESEQLDVQNALDVHAQLSQALPGYTVALMHGKLTPEEKDEVMNSFKKRDDQVLVSTTVVEVGVNVPNASLMIIYDADRFGLSQLHQLRGRVGRGNAQSYCILLSDAKSETSREKMRMMTETTDGFKLSAYDLKLRGPGDFFGKKQSGLPSFKLADIVHDYRTLATARDDAARLVQSPQFWQEDRYEQLRKPLIESGLTQTLHLD</sequence>
<dbReference type="InterPro" id="IPR014001">
    <property type="entry name" value="Helicase_ATP-bd"/>
</dbReference>
<evidence type="ECO:0000256" key="4">
    <source>
        <dbReference type="ARBA" id="ARBA00022763"/>
    </source>
</evidence>
<reference evidence="19" key="1">
    <citation type="submission" date="2016-10" db="EMBL/GenBank/DDBJ databases">
        <authorList>
            <person name="Varghese N."/>
            <person name="Submissions S."/>
        </authorList>
    </citation>
    <scope>NUCLEOTIDE SEQUENCE [LARGE SCALE GENOMIC DNA]</scope>
    <source>
        <strain evidence="19">ATCC 700379</strain>
    </source>
</reference>
<dbReference type="InterPro" id="IPR001650">
    <property type="entry name" value="Helicase_C-like"/>
</dbReference>
<dbReference type="SUPFAM" id="SSF52540">
    <property type="entry name" value="P-loop containing nucleoside triphosphate hydrolases"/>
    <property type="match status" value="2"/>
</dbReference>
<dbReference type="GO" id="GO:0016887">
    <property type="term" value="F:ATP hydrolysis activity"/>
    <property type="evidence" value="ECO:0007669"/>
    <property type="project" value="RHEA"/>
</dbReference>
<organism evidence="18 19">
    <name type="scientific">Sporolactobacillus nakayamae</name>
    <dbReference type="NCBI Taxonomy" id="269670"/>
    <lineage>
        <taxon>Bacteria</taxon>
        <taxon>Bacillati</taxon>
        <taxon>Bacillota</taxon>
        <taxon>Bacilli</taxon>
        <taxon>Bacillales</taxon>
        <taxon>Sporolactobacillaceae</taxon>
        <taxon>Sporolactobacillus</taxon>
    </lineage>
</organism>
<keyword evidence="9 15" id="KW-0233">DNA recombination</keyword>
<dbReference type="Gene3D" id="2.40.50.140">
    <property type="entry name" value="Nucleic acid-binding proteins"/>
    <property type="match status" value="1"/>
</dbReference>
<dbReference type="Pfam" id="PF00271">
    <property type="entry name" value="Helicase_C"/>
    <property type="match status" value="1"/>
</dbReference>
<dbReference type="InterPro" id="IPR012340">
    <property type="entry name" value="NA-bd_OB-fold"/>
</dbReference>
<evidence type="ECO:0000259" key="17">
    <source>
        <dbReference type="PROSITE" id="PS51194"/>
    </source>
</evidence>
<keyword evidence="19" id="KW-1185">Reference proteome</keyword>
<dbReference type="InterPro" id="IPR027417">
    <property type="entry name" value="P-loop_NTPase"/>
</dbReference>
<dbReference type="NCBIfam" id="NF008168">
    <property type="entry name" value="PRK10917.2-2"/>
    <property type="match status" value="1"/>
</dbReference>
<dbReference type="PANTHER" id="PTHR47964:SF1">
    <property type="entry name" value="ATP-DEPENDENT DNA HELICASE HOMOLOG RECG, CHLOROPLASTIC"/>
    <property type="match status" value="1"/>
</dbReference>
<keyword evidence="10 15" id="KW-0234">DNA repair</keyword>
<dbReference type="SUPFAM" id="SSF50249">
    <property type="entry name" value="Nucleic acid-binding proteins"/>
    <property type="match status" value="1"/>
</dbReference>
<dbReference type="PROSITE" id="PS51194">
    <property type="entry name" value="HELICASE_CTER"/>
    <property type="match status" value="1"/>
</dbReference>
<keyword evidence="6 15" id="KW-0347">Helicase</keyword>